<dbReference type="InterPro" id="IPR001452">
    <property type="entry name" value="SH3_domain"/>
</dbReference>
<dbReference type="PROSITE" id="PS50238">
    <property type="entry name" value="RHOGAP"/>
    <property type="match status" value="1"/>
</dbReference>
<dbReference type="Gene3D" id="1.20.1270.60">
    <property type="entry name" value="Arfaptin homology (AH) domain/BAR domain"/>
    <property type="match status" value="1"/>
</dbReference>
<feature type="domain" description="SH3" evidence="7">
    <location>
        <begin position="733"/>
        <end position="790"/>
    </location>
</feature>
<evidence type="ECO:0000256" key="2">
    <source>
        <dbReference type="ARBA" id="ARBA00022468"/>
    </source>
</evidence>
<evidence type="ECO:0000259" key="8">
    <source>
        <dbReference type="PROSITE" id="PS50238"/>
    </source>
</evidence>
<dbReference type="SUPFAM" id="SSF48350">
    <property type="entry name" value="GTPase activation domain, GAP"/>
    <property type="match status" value="1"/>
</dbReference>
<dbReference type="CDD" id="cd07656">
    <property type="entry name" value="F-BAR_srGAP"/>
    <property type="match status" value="1"/>
</dbReference>
<dbReference type="AlphaFoldDB" id="L8Y8X2"/>
<dbReference type="PROSITE" id="PS50002">
    <property type="entry name" value="SH3"/>
    <property type="match status" value="1"/>
</dbReference>
<feature type="domain" description="F-BAR" evidence="9">
    <location>
        <begin position="1"/>
        <end position="327"/>
    </location>
</feature>
<feature type="region of interest" description="Disordered" evidence="6">
    <location>
        <begin position="411"/>
        <end position="441"/>
    </location>
</feature>
<dbReference type="InterPro" id="IPR001060">
    <property type="entry name" value="FCH_dom"/>
</dbReference>
<dbReference type="Proteomes" id="UP000011518">
    <property type="component" value="Unassembled WGS sequence"/>
</dbReference>
<dbReference type="GO" id="GO:0005096">
    <property type="term" value="F:GTPase activator activity"/>
    <property type="evidence" value="ECO:0007669"/>
    <property type="project" value="UniProtKB-KW"/>
</dbReference>
<dbReference type="InterPro" id="IPR027267">
    <property type="entry name" value="AH/BAR_dom_sf"/>
</dbReference>
<dbReference type="SMART" id="SM00326">
    <property type="entry name" value="SH3"/>
    <property type="match status" value="1"/>
</dbReference>
<dbReference type="SMART" id="SM00324">
    <property type="entry name" value="RhoGAP"/>
    <property type="match status" value="1"/>
</dbReference>
<dbReference type="Gene3D" id="2.30.30.40">
    <property type="entry name" value="SH3 Domains"/>
    <property type="match status" value="1"/>
</dbReference>
<evidence type="ECO:0000256" key="4">
    <source>
        <dbReference type="PROSITE-ProRule" id="PRU00192"/>
    </source>
</evidence>
<dbReference type="Pfam" id="PF00620">
    <property type="entry name" value="RhoGAP"/>
    <property type="match status" value="1"/>
</dbReference>
<dbReference type="InterPro" id="IPR008936">
    <property type="entry name" value="Rho_GTPase_activation_prot"/>
</dbReference>
<dbReference type="InterPro" id="IPR036028">
    <property type="entry name" value="SH3-like_dom_sf"/>
</dbReference>
<dbReference type="FunFam" id="1.10.555.10:FF:000026">
    <property type="entry name" value="Rho GTPase activating protein 4"/>
    <property type="match status" value="1"/>
</dbReference>
<gene>
    <name evidence="10" type="ORF">TREES_T100008222</name>
</gene>
<keyword evidence="1 4" id="KW-0728">SH3 domain</keyword>
<accession>L8Y8X2</accession>
<feature type="region of interest" description="Disordered" evidence="6">
    <location>
        <begin position="193"/>
        <end position="230"/>
    </location>
</feature>
<dbReference type="SMART" id="SM00055">
    <property type="entry name" value="FCH"/>
    <property type="match status" value="1"/>
</dbReference>
<name>L8Y8X2_TUPCH</name>
<dbReference type="PROSITE" id="PS51741">
    <property type="entry name" value="F_BAR"/>
    <property type="match status" value="1"/>
</dbReference>
<dbReference type="Pfam" id="PF00018">
    <property type="entry name" value="SH3_1"/>
    <property type="match status" value="1"/>
</dbReference>
<evidence type="ECO:0000313" key="11">
    <source>
        <dbReference type="Proteomes" id="UP000011518"/>
    </source>
</evidence>
<dbReference type="InterPro" id="IPR051627">
    <property type="entry name" value="SLIT-ROBO_RhoGAP"/>
</dbReference>
<evidence type="ECO:0000256" key="6">
    <source>
        <dbReference type="SAM" id="MobiDB-lite"/>
    </source>
</evidence>
<organism evidence="10 11">
    <name type="scientific">Tupaia chinensis</name>
    <name type="common">Chinese tree shrew</name>
    <name type="synonym">Tupaia belangeri chinensis</name>
    <dbReference type="NCBI Taxonomy" id="246437"/>
    <lineage>
        <taxon>Eukaryota</taxon>
        <taxon>Metazoa</taxon>
        <taxon>Chordata</taxon>
        <taxon>Craniata</taxon>
        <taxon>Vertebrata</taxon>
        <taxon>Euteleostomi</taxon>
        <taxon>Mammalia</taxon>
        <taxon>Eutheria</taxon>
        <taxon>Euarchontoglires</taxon>
        <taxon>Scandentia</taxon>
        <taxon>Tupaiidae</taxon>
        <taxon>Tupaia</taxon>
    </lineage>
</organism>
<dbReference type="SUPFAM" id="SSF103657">
    <property type="entry name" value="BAR/IMD domain-like"/>
    <property type="match status" value="1"/>
</dbReference>
<dbReference type="GO" id="GO:0007165">
    <property type="term" value="P:signal transduction"/>
    <property type="evidence" value="ECO:0007669"/>
    <property type="project" value="InterPro"/>
</dbReference>
<keyword evidence="3 5" id="KW-0175">Coiled coil</keyword>
<dbReference type="SUPFAM" id="SSF50044">
    <property type="entry name" value="SH3-domain"/>
    <property type="match status" value="1"/>
</dbReference>
<evidence type="ECO:0000313" key="10">
    <source>
        <dbReference type="EMBL" id="ELV11494.1"/>
    </source>
</evidence>
<feature type="domain" description="Rho-GAP" evidence="8">
    <location>
        <begin position="512"/>
        <end position="703"/>
    </location>
</feature>
<dbReference type="EMBL" id="KB365131">
    <property type="protein sequence ID" value="ELV11494.1"/>
    <property type="molecule type" value="Genomic_DNA"/>
</dbReference>
<reference evidence="11" key="2">
    <citation type="journal article" date="2013" name="Nat. Commun.">
        <title>Genome of the Chinese tree shrew.</title>
        <authorList>
            <person name="Fan Y."/>
            <person name="Huang Z.Y."/>
            <person name="Cao C.C."/>
            <person name="Chen C.S."/>
            <person name="Chen Y.X."/>
            <person name="Fan D.D."/>
            <person name="He J."/>
            <person name="Hou H.L."/>
            <person name="Hu L."/>
            <person name="Hu X.T."/>
            <person name="Jiang X.T."/>
            <person name="Lai R."/>
            <person name="Lang Y.S."/>
            <person name="Liang B."/>
            <person name="Liao S.G."/>
            <person name="Mu D."/>
            <person name="Ma Y.Y."/>
            <person name="Niu Y.Y."/>
            <person name="Sun X.Q."/>
            <person name="Xia J.Q."/>
            <person name="Xiao J."/>
            <person name="Xiong Z.Q."/>
            <person name="Xu L."/>
            <person name="Yang L."/>
            <person name="Zhang Y."/>
            <person name="Zhao W."/>
            <person name="Zhao X.D."/>
            <person name="Zheng Y.T."/>
            <person name="Zhou J.M."/>
            <person name="Zhu Y.B."/>
            <person name="Zhang G.J."/>
            <person name="Wang J."/>
            <person name="Yao Y.G."/>
        </authorList>
    </citation>
    <scope>NUCLEOTIDE SEQUENCE [LARGE SCALE GENOMIC DNA]</scope>
</reference>
<reference evidence="11" key="1">
    <citation type="submission" date="2012-07" db="EMBL/GenBank/DDBJ databases">
        <title>Genome of the Chinese tree shrew, a rising model animal genetically related to primates.</title>
        <authorList>
            <person name="Zhang G."/>
            <person name="Fan Y."/>
            <person name="Yao Y."/>
            <person name="Huang Z."/>
        </authorList>
    </citation>
    <scope>NUCLEOTIDE SEQUENCE [LARGE SCALE GENOMIC DNA]</scope>
</reference>
<dbReference type="InParanoid" id="L8Y8X2"/>
<feature type="compositionally biased region" description="Polar residues" evidence="6">
    <location>
        <begin position="415"/>
        <end position="427"/>
    </location>
</feature>
<feature type="compositionally biased region" description="Basic and acidic residues" evidence="6">
    <location>
        <begin position="193"/>
        <end position="203"/>
    </location>
</feature>
<proteinExistence type="predicted"/>
<dbReference type="PANTHER" id="PTHR14166">
    <property type="entry name" value="SLIT-ROBO RHO GTPASE ACTIVATING PROTEIN"/>
    <property type="match status" value="1"/>
</dbReference>
<dbReference type="FunCoup" id="L8Y8X2">
    <property type="interactions" value="722"/>
</dbReference>
<evidence type="ECO:0000259" key="9">
    <source>
        <dbReference type="PROSITE" id="PS51741"/>
    </source>
</evidence>
<sequence>MCAGQTEPWSPCRNALRGLELQGELRRELLQELAEFMRRRAEVELEYSRGLDKLAERFSAPKLPVGKVLEGGGGPGAPAPWAEGPSAPRKEPSLLSPVHCWAVLLQQTRQHGRESAALGELLAGPLAQRLGHISEDVGRIIKRVRLSESQLGQGQGQLRGRPSAQLSCLGPLQAKKTYHAYHAESLTAEAKLREAERQEEKRAGRSAQPAPTPAPTPAEAGPLRKSSLKKGGRLVEKRQAKFLEHKLKCTKARNEYLLSLASVNAAVNNYYLRDVLDLMDCCDTGFHLALGQVLRSYAAAESRTQASQMQGLGSLEEALEALDPPGDKAKVLEVHAAAFCPPLRFDYQPHEGDEVTEIRVELELRDEILPRAQNIQSRLDRQTIETEEVNKTLKATLQALLEVVASDDGDMLDSVQASPSTESSDPGSRQAGRRTGQQQETETFYLTKLQEYLSGRSILAKLQAKHEKLQEAIQRGDKEEQEMSWVQYTQRKFQKSRQPRPSSQYNQRLFGGDMEKFIQSSGQPVPLVVESCVRFINLNGLQHEGIFRVSGAQLRVSEIRDAFERVSTTWTPWLGGLKLYFRSLEPPLFPPDLFGELLASADLEAAAERVEHVSRLLARLSGPVLVVLRYLFTFLNYLAQYSDGNMMDTYNLAVCFGPTLLPVPVGQDPVALQGRVNQLDPVALQGRVNQLVQTLIMQPARVFPSQALLPGPAYEKCMAPPSASCLGPGGSRGGRGLLRLHGPHRPGEELTFPRGAVLQLHERASSDWWRGEHAGARGLIPHKYISLLAGVEKQAASPGLKAAEELLSGPEGALAAEFVNRPEPHAAPEAMGPSGHRRQCWDPMSPERPTEVDKAMAKELLSLWEAVTETRGRDGLEAEGLGQAPYGLCEGGAQCQVAEDGFAV</sequence>
<feature type="region of interest" description="Disordered" evidence="6">
    <location>
        <begin position="69"/>
        <end position="90"/>
    </location>
</feature>
<protein>
    <submittedName>
        <fullName evidence="10">Rho GTPase-activating protein 4</fullName>
    </submittedName>
</protein>
<keyword evidence="2" id="KW-0343">GTPase activation</keyword>
<evidence type="ECO:0000259" key="7">
    <source>
        <dbReference type="PROSITE" id="PS50002"/>
    </source>
</evidence>
<evidence type="ECO:0000256" key="5">
    <source>
        <dbReference type="PROSITE-ProRule" id="PRU01077"/>
    </source>
</evidence>
<dbReference type="STRING" id="246437.L8Y8X2"/>
<keyword evidence="11" id="KW-1185">Reference proteome</keyword>
<evidence type="ECO:0000256" key="3">
    <source>
        <dbReference type="ARBA" id="ARBA00023054"/>
    </source>
</evidence>
<dbReference type="Gene3D" id="1.10.555.10">
    <property type="entry name" value="Rho GTPase activation protein"/>
    <property type="match status" value="1"/>
</dbReference>
<dbReference type="Pfam" id="PF00611">
    <property type="entry name" value="FCH"/>
    <property type="match status" value="1"/>
</dbReference>
<dbReference type="InterPro" id="IPR000198">
    <property type="entry name" value="RhoGAP_dom"/>
</dbReference>
<evidence type="ECO:0000256" key="1">
    <source>
        <dbReference type="ARBA" id="ARBA00022443"/>
    </source>
</evidence>
<dbReference type="InterPro" id="IPR031160">
    <property type="entry name" value="F_BAR_dom"/>
</dbReference>